<sequence length="63" mass="7030">MLKRQYAKLRYSPSGWVITLLGEDWKTVGNDQLAAQEEADGINDACVGLSQDDVRKKYLTKAA</sequence>
<dbReference type="OrthoDB" id="9871352at2"/>
<dbReference type="AlphaFoldDB" id="A0A8B6X6V0"/>
<protein>
    <submittedName>
        <fullName evidence="2">Uncharacterized protein</fullName>
    </submittedName>
</protein>
<dbReference type="RefSeq" id="WP_028312329.1">
    <property type="nucleotide sequence ID" value="NZ_AXWS01000018.1"/>
</dbReference>
<evidence type="ECO:0000313" key="1">
    <source>
        <dbReference type="Proteomes" id="UP000675920"/>
    </source>
</evidence>
<accession>A0A8B6X6V0</accession>
<reference evidence="2" key="1">
    <citation type="submission" date="2025-08" db="UniProtKB">
        <authorList>
            <consortium name="RefSeq"/>
        </authorList>
    </citation>
    <scope>IDENTIFICATION</scope>
</reference>
<dbReference type="Proteomes" id="UP000675920">
    <property type="component" value="Unplaced"/>
</dbReference>
<proteinExistence type="predicted"/>
<organism evidence="1 2">
    <name type="scientific">Derxia gummosa DSM 723</name>
    <dbReference type="NCBI Taxonomy" id="1121388"/>
    <lineage>
        <taxon>Bacteria</taxon>
        <taxon>Pseudomonadati</taxon>
        <taxon>Pseudomonadota</taxon>
        <taxon>Betaproteobacteria</taxon>
        <taxon>Burkholderiales</taxon>
        <taxon>Alcaligenaceae</taxon>
        <taxon>Derxia</taxon>
    </lineage>
</organism>
<evidence type="ECO:0000313" key="2">
    <source>
        <dbReference type="RefSeq" id="WP_028312329.1"/>
    </source>
</evidence>
<name>A0A8B6X6V0_9BURK</name>
<keyword evidence="1" id="KW-1185">Reference proteome</keyword>